<feature type="compositionally biased region" description="Polar residues" evidence="1">
    <location>
        <begin position="628"/>
        <end position="639"/>
    </location>
</feature>
<feature type="region of interest" description="Disordered" evidence="1">
    <location>
        <begin position="628"/>
        <end position="660"/>
    </location>
</feature>
<feature type="region of interest" description="Disordered" evidence="1">
    <location>
        <begin position="95"/>
        <end position="115"/>
    </location>
</feature>
<evidence type="ECO:0000313" key="5">
    <source>
        <dbReference type="WBParaSite" id="TASK_0000910201-mRNA-1"/>
    </source>
</evidence>
<protein>
    <submittedName>
        <fullName evidence="5">BRCA-2_OB1 domain-containing protein</fullName>
    </submittedName>
</protein>
<feature type="region of interest" description="Disordered" evidence="1">
    <location>
        <begin position="1315"/>
        <end position="1334"/>
    </location>
</feature>
<dbReference type="PANTHER" id="PTHR11289">
    <property type="entry name" value="BREAST CANCER TYPE 2 SUSCEPTIBILITY PROTEIN BRCA2"/>
    <property type="match status" value="1"/>
</dbReference>
<feature type="compositionally biased region" description="Basic and acidic residues" evidence="1">
    <location>
        <begin position="95"/>
        <end position="110"/>
    </location>
</feature>
<accession>A0A0R3WE71</accession>
<dbReference type="InterPro" id="IPR012340">
    <property type="entry name" value="NA-bd_OB-fold"/>
</dbReference>
<dbReference type="WBParaSite" id="TASK_0000910201-mRNA-1">
    <property type="protein sequence ID" value="TASK_0000910201-mRNA-1"/>
    <property type="gene ID" value="TASK_0000910201"/>
</dbReference>
<gene>
    <name evidence="3" type="ORF">TASK_LOCUS9103</name>
</gene>
<feature type="compositionally biased region" description="Low complexity" evidence="1">
    <location>
        <begin position="1260"/>
        <end position="1277"/>
    </location>
</feature>
<proteinExistence type="predicted"/>
<dbReference type="GO" id="GO:0006355">
    <property type="term" value="P:regulation of DNA-templated transcription"/>
    <property type="evidence" value="ECO:0007669"/>
    <property type="project" value="TreeGrafter"/>
</dbReference>
<feature type="region of interest" description="Disordered" evidence="1">
    <location>
        <begin position="188"/>
        <end position="207"/>
    </location>
</feature>
<organism evidence="5">
    <name type="scientific">Taenia asiatica</name>
    <name type="common">Asian tapeworm</name>
    <dbReference type="NCBI Taxonomy" id="60517"/>
    <lineage>
        <taxon>Eukaryota</taxon>
        <taxon>Metazoa</taxon>
        <taxon>Spiralia</taxon>
        <taxon>Lophotrochozoa</taxon>
        <taxon>Platyhelminthes</taxon>
        <taxon>Cestoda</taxon>
        <taxon>Eucestoda</taxon>
        <taxon>Cyclophyllidea</taxon>
        <taxon>Taeniidae</taxon>
        <taxon>Taenia</taxon>
    </lineage>
</organism>
<evidence type="ECO:0000313" key="4">
    <source>
        <dbReference type="Proteomes" id="UP000282613"/>
    </source>
</evidence>
<dbReference type="OrthoDB" id="21095at2759"/>
<feature type="compositionally biased region" description="Polar residues" evidence="1">
    <location>
        <begin position="1317"/>
        <end position="1326"/>
    </location>
</feature>
<feature type="compositionally biased region" description="Polar residues" evidence="1">
    <location>
        <begin position="1236"/>
        <end position="1252"/>
    </location>
</feature>
<sequence length="1434" mass="157207">MPSCESLSGAKRIVEECVDQIEDSGNYSDCVLSPNSTLEQITPPSHIKPCVSSPCHHNLVDLDRPHRSYPETAKSGEFIIENPLKCTTDSIKFMKESSKNGNHGEGDNHGEPLSSGDVSKSYSFIASLNPSKAKLEDCQAVHNLHNKTENDNSSKVGFVTGRGVPLILPTDESMRRARRLLEDCFKEHDENKSTENETGSDFPTHSGDTSRCVDLLAELPEKIRIKGCNLGNEVGFGSVDSGSSATQGTSFIASNREDSLGGFTSAAGELLTPISDVSQRQAKTIFSKHVFDSESKPNSAKIESQSFGGGESPKFVSATTEVGGGMSPTLDFDGSFEISSQMLNVIEGNLPQSSDNVEPLEVESQRVEARLVQEAEADCLFEPSVTSHLNCNPCSDRSLSTYSATHKVVQEPVTPGTLWRLRRCSGCLAKEDLLSYRAPYSFEKDLHFADDFLRLDDASSLSANSASNLRFKLDSGSVNVSYRLGDGVEVIPDSFGYAGCAEVVRSLVDNVFPNLSLPDSTIQRTDGRLLLHALLLELKYRYDRELEAVERSPVRKIMEHDDTPAKRIVLCVSHLESLSNHRYRGRLTDGWYHVDWVPDCMLSRVIERGQIKVGTKLVTAGAELIQTPSGFGDSRNNGNDGCDNRSKDEDTRLFGNTSNGLSMRLNGNSTRLAPPNARLGFASHSPIAHLPPIPLSTISPDGGLVSCICVLIQRRFQLQYMETCSSHVDSNEGEGTRRYRVFRDPRSEQAAERLHAEKCHLAFDQAVNEFNSFRGRRGRWVQPQTSFLASLGLDGEALWNAVNNALDPDLARSDLSSAQLDAMFRYKEAVMQEILARSSSKREVTQLLRLRVAGIHPLDIEKHMELPLTLWNPTEEMLDVLQEGSVVQLTRLQVSTTRPTDPFAGLSSCASNIGQVLSLSGGRATTIRPLKVAEVIKFFKRGRPTTSTSVQDRINMVYRPRSFLSVGSLKKFVATSFDCPRVVDFTALVIGSKTISTLNGSRLHHTGERSKLSVVYLASIRNEGGEEDFSTLAVLRIWGGLERYSLASVLAARNRVRFTDVQARDCGKLLVHSDFPPEGNSEVVYVLLNYSTASYVTSEKLPRDPTTRRFQTPWKETPQFYSFMETCMESHFKKFFSGQSCSPLVTPNSLISIPGSSVSPSILQQTLKLESISASTPCSLSNSLKGRRSHSPSLPKLETPNKISKSPSIFSASKTRTRTGLCRPRRALPVVTMASTSSSGHNALTPPGQFQHTPPRELVPSSCSPRRSLRPSCSTPLPAKRSCSLMGDLGTHSEFLKVPTISSSPHRYSSAKRLQSPLFSSSSPKQESVLSDSVDPDSLISVEAKVCNMNEFPPLQSHIESSPISQPDTLKPSASVARPNAVSTAHLDMTNEDSASLDVSIADLVKTRKRGRNSSSQNTSAVPKKRPLNLKSTP</sequence>
<feature type="region of interest" description="Disordered" evidence="1">
    <location>
        <begin position="1406"/>
        <end position="1434"/>
    </location>
</feature>
<reference evidence="3 4" key="2">
    <citation type="submission" date="2018-11" db="EMBL/GenBank/DDBJ databases">
        <authorList>
            <consortium name="Pathogen Informatics"/>
        </authorList>
    </citation>
    <scope>NUCLEOTIDE SEQUENCE [LARGE SCALE GENOMIC DNA]</scope>
</reference>
<feature type="compositionally biased region" description="Polar residues" evidence="1">
    <location>
        <begin position="196"/>
        <end position="207"/>
    </location>
</feature>
<dbReference type="GO" id="GO:0005634">
    <property type="term" value="C:nucleus"/>
    <property type="evidence" value="ECO:0007669"/>
    <property type="project" value="TreeGrafter"/>
</dbReference>
<dbReference type="InterPro" id="IPR015525">
    <property type="entry name" value="BRCA2"/>
</dbReference>
<keyword evidence="4" id="KW-1185">Reference proteome</keyword>
<feature type="compositionally biased region" description="Basic and acidic residues" evidence="1">
    <location>
        <begin position="642"/>
        <end position="652"/>
    </location>
</feature>
<dbReference type="SUPFAM" id="SSF81878">
    <property type="entry name" value="BRCA2 tower domain"/>
    <property type="match status" value="1"/>
</dbReference>
<feature type="domain" description="BRCA2 OB1" evidence="2">
    <location>
        <begin position="552"/>
        <end position="682"/>
    </location>
</feature>
<reference evidence="5" key="1">
    <citation type="submission" date="2017-02" db="UniProtKB">
        <authorList>
            <consortium name="WormBaseParasite"/>
        </authorList>
    </citation>
    <scope>IDENTIFICATION</scope>
</reference>
<feature type="region of interest" description="Disordered" evidence="1">
    <location>
        <begin position="1357"/>
        <end position="1378"/>
    </location>
</feature>
<dbReference type="Gene3D" id="2.40.50.140">
    <property type="entry name" value="Nucleic acid-binding proteins"/>
    <property type="match status" value="2"/>
</dbReference>
<feature type="region of interest" description="Disordered" evidence="1">
    <location>
        <begin position="1236"/>
        <end position="1277"/>
    </location>
</feature>
<dbReference type="STRING" id="60517.A0A0R3WE71"/>
<dbReference type="PANTHER" id="PTHR11289:SF0">
    <property type="entry name" value="BREAST CANCER TYPE 2 SUSCEPTIBILITY PROTEIN"/>
    <property type="match status" value="1"/>
</dbReference>
<evidence type="ECO:0000259" key="2">
    <source>
        <dbReference type="Pfam" id="PF09103"/>
    </source>
</evidence>
<dbReference type="SUPFAM" id="SSF50249">
    <property type="entry name" value="Nucleic acid-binding proteins"/>
    <property type="match status" value="2"/>
</dbReference>
<evidence type="ECO:0000256" key="1">
    <source>
        <dbReference type="SAM" id="MobiDB-lite"/>
    </source>
</evidence>
<dbReference type="Pfam" id="PF09103">
    <property type="entry name" value="BRCA-2_OB1"/>
    <property type="match status" value="1"/>
</dbReference>
<dbReference type="GO" id="GO:0000724">
    <property type="term" value="P:double-strand break repair via homologous recombination"/>
    <property type="evidence" value="ECO:0007669"/>
    <property type="project" value="InterPro"/>
</dbReference>
<feature type="compositionally biased region" description="Polar residues" evidence="1">
    <location>
        <begin position="1358"/>
        <end position="1368"/>
    </location>
</feature>
<feature type="region of interest" description="Disordered" evidence="1">
    <location>
        <begin position="1177"/>
        <end position="1207"/>
    </location>
</feature>
<name>A0A0R3WE71_TAEAS</name>
<evidence type="ECO:0000313" key="3">
    <source>
        <dbReference type="EMBL" id="VDK41883.1"/>
    </source>
</evidence>
<dbReference type="InterPro" id="IPR015187">
    <property type="entry name" value="BRCA2_OB_1"/>
</dbReference>
<dbReference type="EMBL" id="UYRS01018989">
    <property type="protein sequence ID" value="VDK41883.1"/>
    <property type="molecule type" value="Genomic_DNA"/>
</dbReference>
<dbReference type="Proteomes" id="UP000282613">
    <property type="component" value="Unassembled WGS sequence"/>
</dbReference>